<evidence type="ECO:0000256" key="2">
    <source>
        <dbReference type="ARBA" id="ARBA00023118"/>
    </source>
</evidence>
<evidence type="ECO:0000259" key="3">
    <source>
        <dbReference type="Pfam" id="PF22335"/>
    </source>
</evidence>
<protein>
    <recommendedName>
        <fullName evidence="3">Cas10/Cmr2 second palm domain-containing protein</fullName>
    </recommendedName>
</protein>
<evidence type="ECO:0000313" key="4">
    <source>
        <dbReference type="EMBL" id="MBJ6359929.1"/>
    </source>
</evidence>
<reference evidence="4" key="1">
    <citation type="submission" date="2020-12" db="EMBL/GenBank/DDBJ databases">
        <authorList>
            <person name="Huq M.A."/>
        </authorList>
    </citation>
    <scope>NUCLEOTIDE SEQUENCE</scope>
    <source>
        <strain evidence="4">MAHUQ-46</strain>
    </source>
</reference>
<dbReference type="GO" id="GO:0051607">
    <property type="term" value="P:defense response to virus"/>
    <property type="evidence" value="ECO:0007669"/>
    <property type="project" value="UniProtKB-KW"/>
</dbReference>
<keyword evidence="1" id="KW-0547">Nucleotide-binding</keyword>
<dbReference type="InterPro" id="IPR054767">
    <property type="entry name" value="Cas10-Cmr2_palm2"/>
</dbReference>
<dbReference type="Pfam" id="PF22335">
    <property type="entry name" value="Cas10-Cmr2_palm2"/>
    <property type="match status" value="1"/>
</dbReference>
<sequence>MSTYVYIDVSRKQEYIYRHNKLSENLLHSCVIKVMTEDTKAIIESEKDKELSEMMSRFPVTLTTYLENYYSEKYEFQFSGGGNSIILFSNKSEAHSFVRGFSAKVLEFYPELELYISVYNSGETKAEPNQDGMKTVRSQLIQLSDKLKDSRRSQFRRWTYGIEKVDEAGKAKAVPTKNPSGQNIQIARRLLASRLERQFEGYPVKITLELQDYKKQDDGKSYIGIVAIDGNKMGEMVSKLESFGQLRIFSHEIETIYLEAVAQTLRDFGQRKCQGKDEADGRSHLLVTPVVLAGDDICLIVEAEYAIQIAARIVENIQLISEQAVHQQILLDLIGSKVSLKACAGVTIVKVTYPFYEAVKAAESLCHKAKEALWQKGEHAADASFIQWKIVEGQVMSETAYDEDIRHGRDEETYHIMPLRVDQEKAYDQHVFSYQSFERMVSRIHKLPDRSSFLEQMKNVMYGGWVSYKLLFETNQMEIGEKIHHIVTEELTDQENGSLIAANAGLEHAAIVTTQGNSKRYTYILNDILEAMDFMWTEGEADDDTD</sequence>
<dbReference type="Gene3D" id="3.30.70.270">
    <property type="match status" value="1"/>
</dbReference>
<accession>A0A934J1N0</accession>
<organism evidence="4 5">
    <name type="scientific">Paenibacillus roseus</name>
    <dbReference type="NCBI Taxonomy" id="2798579"/>
    <lineage>
        <taxon>Bacteria</taxon>
        <taxon>Bacillati</taxon>
        <taxon>Bacillota</taxon>
        <taxon>Bacilli</taxon>
        <taxon>Bacillales</taxon>
        <taxon>Paenibacillaceae</taxon>
        <taxon>Paenibacillus</taxon>
    </lineage>
</organism>
<dbReference type="RefSeq" id="WP_199017456.1">
    <property type="nucleotide sequence ID" value="NZ_JAELUP010000003.1"/>
</dbReference>
<feature type="domain" description="Cas10/Cmr2 second palm" evidence="3">
    <location>
        <begin position="222"/>
        <end position="371"/>
    </location>
</feature>
<keyword evidence="5" id="KW-1185">Reference proteome</keyword>
<gene>
    <name evidence="4" type="ORF">JFN88_01155</name>
</gene>
<comment type="caution">
    <text evidence="4">The sequence shown here is derived from an EMBL/GenBank/DDBJ whole genome shotgun (WGS) entry which is preliminary data.</text>
</comment>
<proteinExistence type="predicted"/>
<name>A0A934J1N0_9BACL</name>
<dbReference type="Proteomes" id="UP000640274">
    <property type="component" value="Unassembled WGS sequence"/>
</dbReference>
<dbReference type="InterPro" id="IPR043128">
    <property type="entry name" value="Rev_trsase/Diguanyl_cyclase"/>
</dbReference>
<evidence type="ECO:0000256" key="1">
    <source>
        <dbReference type="ARBA" id="ARBA00022741"/>
    </source>
</evidence>
<evidence type="ECO:0000313" key="5">
    <source>
        <dbReference type="Proteomes" id="UP000640274"/>
    </source>
</evidence>
<keyword evidence="2" id="KW-0051">Antiviral defense</keyword>
<dbReference type="EMBL" id="JAELUP010000003">
    <property type="protein sequence ID" value="MBJ6359929.1"/>
    <property type="molecule type" value="Genomic_DNA"/>
</dbReference>
<dbReference type="GO" id="GO:0000166">
    <property type="term" value="F:nucleotide binding"/>
    <property type="evidence" value="ECO:0007669"/>
    <property type="project" value="UniProtKB-KW"/>
</dbReference>
<dbReference type="AlphaFoldDB" id="A0A934J1N0"/>